<comment type="caution">
    <text evidence="4">The sequence shown here is derived from an EMBL/GenBank/DDBJ whole genome shotgun (WGS) entry which is preliminary data.</text>
</comment>
<evidence type="ECO:0000313" key="5">
    <source>
        <dbReference type="Proteomes" id="UP000654471"/>
    </source>
</evidence>
<dbReference type="InterPro" id="IPR016047">
    <property type="entry name" value="M23ase_b-sheet_dom"/>
</dbReference>
<name>A0ABQ2UMY0_9ACTN</name>
<dbReference type="CDD" id="cd12797">
    <property type="entry name" value="M23_peptidase"/>
    <property type="match status" value="1"/>
</dbReference>
<keyword evidence="5" id="KW-1185">Reference proteome</keyword>
<gene>
    <name evidence="4" type="ORF">GCM10010211_06450</name>
</gene>
<feature type="region of interest" description="Disordered" evidence="1">
    <location>
        <begin position="40"/>
        <end position="64"/>
    </location>
</feature>
<dbReference type="SUPFAM" id="SSF51261">
    <property type="entry name" value="Duplicated hybrid motif"/>
    <property type="match status" value="1"/>
</dbReference>
<feature type="compositionally biased region" description="Basic and acidic residues" evidence="1">
    <location>
        <begin position="266"/>
        <end position="291"/>
    </location>
</feature>
<feature type="domain" description="M23ase beta-sheet core" evidence="3">
    <location>
        <begin position="83"/>
        <end position="180"/>
    </location>
</feature>
<feature type="region of interest" description="Disordered" evidence="1">
    <location>
        <begin position="207"/>
        <end position="235"/>
    </location>
</feature>
<sequence>MASLSATTAVAAAVCMPMAAAAFKADAPDLVAKSATAHATRITPEGPAPPAAADRSWPVDGPAGQPPTVLRGWEPPPAPWAAGHRGVDLAASAGAVVRSAAPGQVAFTGTVAGRGVLTIELSGSGRPPLRTTYEPVRATAHTGQHVMAGQPVGVLQRGTFHCRAPCLHWGLLRGKSYLDPLSLLPPAMLHGGPSRLLPVFGIPEPTIPAVPERTESKRRHPGRPAPTAHETTDAPTGAALVGTIALATAALWALGRHAAGNRSGPTRRDDAGARTSDGKRLRNGETTEWKG</sequence>
<protein>
    <recommendedName>
        <fullName evidence="3">M23ase beta-sheet core domain-containing protein</fullName>
    </recommendedName>
</protein>
<evidence type="ECO:0000256" key="1">
    <source>
        <dbReference type="SAM" id="MobiDB-lite"/>
    </source>
</evidence>
<dbReference type="Gene3D" id="2.70.70.10">
    <property type="entry name" value="Glucose Permease (Domain IIA)"/>
    <property type="match status" value="1"/>
</dbReference>
<organism evidence="4 5">
    <name type="scientific">Streptomyces albospinus</name>
    <dbReference type="NCBI Taxonomy" id="285515"/>
    <lineage>
        <taxon>Bacteria</taxon>
        <taxon>Bacillati</taxon>
        <taxon>Actinomycetota</taxon>
        <taxon>Actinomycetes</taxon>
        <taxon>Kitasatosporales</taxon>
        <taxon>Streptomycetaceae</taxon>
        <taxon>Streptomyces</taxon>
    </lineage>
</organism>
<evidence type="ECO:0000313" key="4">
    <source>
        <dbReference type="EMBL" id="GGU45345.1"/>
    </source>
</evidence>
<dbReference type="Pfam" id="PF01551">
    <property type="entry name" value="Peptidase_M23"/>
    <property type="match status" value="1"/>
</dbReference>
<reference evidence="5" key="1">
    <citation type="journal article" date="2019" name="Int. J. Syst. Evol. Microbiol.">
        <title>The Global Catalogue of Microorganisms (GCM) 10K type strain sequencing project: providing services to taxonomists for standard genome sequencing and annotation.</title>
        <authorList>
            <consortium name="The Broad Institute Genomics Platform"/>
            <consortium name="The Broad Institute Genome Sequencing Center for Infectious Disease"/>
            <person name="Wu L."/>
            <person name="Ma J."/>
        </authorList>
    </citation>
    <scope>NUCLEOTIDE SEQUENCE [LARGE SCALE GENOMIC DNA]</scope>
    <source>
        <strain evidence="5">JCM 3399</strain>
    </source>
</reference>
<dbReference type="InterPro" id="IPR011055">
    <property type="entry name" value="Dup_hybrid_motif"/>
</dbReference>
<evidence type="ECO:0000259" key="3">
    <source>
        <dbReference type="Pfam" id="PF01551"/>
    </source>
</evidence>
<dbReference type="EMBL" id="BMRP01000001">
    <property type="protein sequence ID" value="GGU45345.1"/>
    <property type="molecule type" value="Genomic_DNA"/>
</dbReference>
<feature type="region of interest" description="Disordered" evidence="1">
    <location>
        <begin position="259"/>
        <end position="291"/>
    </location>
</feature>
<evidence type="ECO:0000256" key="2">
    <source>
        <dbReference type="SAM" id="SignalP"/>
    </source>
</evidence>
<feature type="chain" id="PRO_5046219548" description="M23ase beta-sheet core domain-containing protein" evidence="2">
    <location>
        <begin position="22"/>
        <end position="291"/>
    </location>
</feature>
<accession>A0ABQ2UMY0</accession>
<proteinExistence type="predicted"/>
<feature type="signal peptide" evidence="2">
    <location>
        <begin position="1"/>
        <end position="21"/>
    </location>
</feature>
<keyword evidence="2" id="KW-0732">Signal</keyword>
<dbReference type="Proteomes" id="UP000654471">
    <property type="component" value="Unassembled WGS sequence"/>
</dbReference>